<dbReference type="EMBL" id="FOQA01000003">
    <property type="protein sequence ID" value="SFH82531.1"/>
    <property type="molecule type" value="Genomic_DNA"/>
</dbReference>
<keyword evidence="5 14" id="KW-0169">Cobalamin biosynthesis</keyword>
<dbReference type="PANTHER" id="PTHR12213">
    <property type="entry name" value="CORRINOID ADENOSYLTRANSFERASE"/>
    <property type="match status" value="1"/>
</dbReference>
<evidence type="ECO:0000256" key="6">
    <source>
        <dbReference type="ARBA" id="ARBA00022679"/>
    </source>
</evidence>
<evidence type="ECO:0000256" key="8">
    <source>
        <dbReference type="ARBA" id="ARBA00022840"/>
    </source>
</evidence>
<dbReference type="UniPathway" id="UPA00148">
    <property type="reaction ID" value="UER00233"/>
</dbReference>
<dbReference type="Pfam" id="PF01923">
    <property type="entry name" value="Cob_adeno_trans"/>
    <property type="match status" value="1"/>
</dbReference>
<comment type="catalytic activity">
    <reaction evidence="13 14">
        <text>2 cob(II)alamin + reduced [electron-transfer flavoprotein] + 2 ATP = 2 adenosylcob(III)alamin + 2 triphosphate + oxidized [electron-transfer flavoprotein] + 3 H(+)</text>
        <dbReference type="Rhea" id="RHEA:28671"/>
        <dbReference type="Rhea" id="RHEA-COMP:10685"/>
        <dbReference type="Rhea" id="RHEA-COMP:10686"/>
        <dbReference type="ChEBI" id="CHEBI:15378"/>
        <dbReference type="ChEBI" id="CHEBI:16304"/>
        <dbReference type="ChEBI" id="CHEBI:18036"/>
        <dbReference type="ChEBI" id="CHEBI:18408"/>
        <dbReference type="ChEBI" id="CHEBI:30616"/>
        <dbReference type="ChEBI" id="CHEBI:57692"/>
        <dbReference type="ChEBI" id="CHEBI:58307"/>
        <dbReference type="EC" id="2.5.1.17"/>
    </reaction>
</comment>
<dbReference type="RefSeq" id="WP_093371183.1">
    <property type="nucleotide sequence ID" value="NZ_FOQA01000003.1"/>
</dbReference>
<proteinExistence type="inferred from homology"/>
<evidence type="ECO:0000256" key="7">
    <source>
        <dbReference type="ARBA" id="ARBA00022741"/>
    </source>
</evidence>
<evidence type="ECO:0000256" key="4">
    <source>
        <dbReference type="ARBA" id="ARBA00020963"/>
    </source>
</evidence>
<comment type="similarity">
    <text evidence="2 14">Belongs to the Cob(I)alamin adenosyltransferase family.</text>
</comment>
<keyword evidence="8 14" id="KW-0067">ATP-binding</keyword>
<dbReference type="NCBIfam" id="TIGR00636">
    <property type="entry name" value="PduO_Nterm"/>
    <property type="match status" value="1"/>
</dbReference>
<protein>
    <recommendedName>
        <fullName evidence="4 14">Corrinoid adenosyltransferase</fullName>
        <ecNumber evidence="3 14">2.5.1.17</ecNumber>
    </recommendedName>
    <alternativeName>
        <fullName evidence="9 14">Cob(II)alamin adenosyltransferase</fullName>
    </alternativeName>
    <alternativeName>
        <fullName evidence="11 14">Cob(II)yrinic acid a,c-diamide adenosyltransferase</fullName>
    </alternativeName>
    <alternativeName>
        <fullName evidence="10 14">Cobinamide/cobalamin adenosyltransferase</fullName>
    </alternativeName>
</protein>
<dbReference type="InterPro" id="IPR029499">
    <property type="entry name" value="PduO-typ"/>
</dbReference>
<evidence type="ECO:0000259" key="15">
    <source>
        <dbReference type="Pfam" id="PF01923"/>
    </source>
</evidence>
<sequence>MRIYTRGGDQGETSLWDGQRVSKDECRVECYGTVDELSSFMGVARASVKDQEVNEILKEIQQELFILGGELATRNPEKIRDTITEEHVKKQEELIDRYMGQLEKPLTFVVPGETISSANLHVARTVCRRLERRIIWLMREEEINDCLLRYVNRLSDTLFALAVKEESQ</sequence>
<gene>
    <name evidence="16" type="ORF">SAMN05192551_103178</name>
</gene>
<evidence type="ECO:0000256" key="2">
    <source>
        <dbReference type="ARBA" id="ARBA00007487"/>
    </source>
</evidence>
<reference evidence="17" key="1">
    <citation type="submission" date="2016-10" db="EMBL/GenBank/DDBJ databases">
        <authorList>
            <person name="Varghese N."/>
            <person name="Submissions S."/>
        </authorList>
    </citation>
    <scope>NUCLEOTIDE SEQUENCE [LARGE SCALE GENOMIC DNA]</scope>
    <source>
        <strain evidence="17">Z-7934</strain>
    </source>
</reference>
<dbReference type="GO" id="GO:0005524">
    <property type="term" value="F:ATP binding"/>
    <property type="evidence" value="ECO:0007669"/>
    <property type="project" value="UniProtKB-UniRule"/>
</dbReference>
<dbReference type="GO" id="GO:0008817">
    <property type="term" value="F:corrinoid adenosyltransferase activity"/>
    <property type="evidence" value="ECO:0007669"/>
    <property type="project" value="UniProtKB-UniRule"/>
</dbReference>
<evidence type="ECO:0000256" key="1">
    <source>
        <dbReference type="ARBA" id="ARBA00005121"/>
    </source>
</evidence>
<keyword evidence="17" id="KW-1185">Reference proteome</keyword>
<evidence type="ECO:0000313" key="16">
    <source>
        <dbReference type="EMBL" id="SFH82531.1"/>
    </source>
</evidence>
<dbReference type="EC" id="2.5.1.17" evidence="3 14"/>
<dbReference type="Proteomes" id="UP000199287">
    <property type="component" value="Unassembled WGS sequence"/>
</dbReference>
<dbReference type="AlphaFoldDB" id="A0A1I3D7P2"/>
<dbReference type="OrthoDB" id="9778896at2"/>
<dbReference type="GO" id="GO:0009236">
    <property type="term" value="P:cobalamin biosynthetic process"/>
    <property type="evidence" value="ECO:0007669"/>
    <property type="project" value="UniProtKB-UniRule"/>
</dbReference>
<dbReference type="InterPro" id="IPR016030">
    <property type="entry name" value="CblAdoTrfase-like"/>
</dbReference>
<comment type="pathway">
    <text evidence="1 14">Cofactor biosynthesis; adenosylcobalamin biosynthesis; adenosylcobalamin from cob(II)yrinate a,c-diamide: step 2/7.</text>
</comment>
<accession>A0A1I3D7P2</accession>
<evidence type="ECO:0000256" key="11">
    <source>
        <dbReference type="ARBA" id="ARBA00033354"/>
    </source>
</evidence>
<organism evidence="16 17">
    <name type="scientific">Tindallia magadiensis</name>
    <dbReference type="NCBI Taxonomy" id="69895"/>
    <lineage>
        <taxon>Bacteria</taxon>
        <taxon>Bacillati</taxon>
        <taxon>Bacillota</taxon>
        <taxon>Clostridia</taxon>
        <taxon>Peptostreptococcales</taxon>
        <taxon>Tindalliaceae</taxon>
        <taxon>Tindallia</taxon>
    </lineage>
</organism>
<evidence type="ECO:0000256" key="14">
    <source>
        <dbReference type="RuleBase" id="RU366026"/>
    </source>
</evidence>
<evidence type="ECO:0000256" key="12">
    <source>
        <dbReference type="ARBA" id="ARBA00048555"/>
    </source>
</evidence>
<evidence type="ECO:0000256" key="5">
    <source>
        <dbReference type="ARBA" id="ARBA00022573"/>
    </source>
</evidence>
<dbReference type="InterPro" id="IPR036451">
    <property type="entry name" value="CblAdoTrfase-like_sf"/>
</dbReference>
<evidence type="ECO:0000256" key="13">
    <source>
        <dbReference type="ARBA" id="ARBA00048692"/>
    </source>
</evidence>
<feature type="domain" description="Cobalamin adenosyltransferase-like" evidence="15">
    <location>
        <begin position="3"/>
        <end position="164"/>
    </location>
</feature>
<dbReference type="SUPFAM" id="SSF89028">
    <property type="entry name" value="Cobalamin adenosyltransferase-like"/>
    <property type="match status" value="1"/>
</dbReference>
<evidence type="ECO:0000256" key="10">
    <source>
        <dbReference type="ARBA" id="ARBA00033334"/>
    </source>
</evidence>
<evidence type="ECO:0000256" key="3">
    <source>
        <dbReference type="ARBA" id="ARBA00012454"/>
    </source>
</evidence>
<keyword evidence="6 14" id="KW-0808">Transferase</keyword>
<dbReference type="PANTHER" id="PTHR12213:SF0">
    <property type="entry name" value="CORRINOID ADENOSYLTRANSFERASE MMAB"/>
    <property type="match status" value="1"/>
</dbReference>
<dbReference type="Gene3D" id="1.20.1200.10">
    <property type="entry name" value="Cobalamin adenosyltransferase-like"/>
    <property type="match status" value="1"/>
</dbReference>
<evidence type="ECO:0000256" key="9">
    <source>
        <dbReference type="ARBA" id="ARBA00031529"/>
    </source>
</evidence>
<name>A0A1I3D7P2_9FIRM</name>
<comment type="catalytic activity">
    <reaction evidence="12 14">
        <text>2 cob(II)yrinate a,c diamide + reduced [electron-transfer flavoprotein] + 2 ATP = 2 adenosylcob(III)yrinate a,c-diamide + 2 triphosphate + oxidized [electron-transfer flavoprotein] + 3 H(+)</text>
        <dbReference type="Rhea" id="RHEA:11528"/>
        <dbReference type="Rhea" id="RHEA-COMP:10685"/>
        <dbReference type="Rhea" id="RHEA-COMP:10686"/>
        <dbReference type="ChEBI" id="CHEBI:15378"/>
        <dbReference type="ChEBI" id="CHEBI:18036"/>
        <dbReference type="ChEBI" id="CHEBI:30616"/>
        <dbReference type="ChEBI" id="CHEBI:57692"/>
        <dbReference type="ChEBI" id="CHEBI:58307"/>
        <dbReference type="ChEBI" id="CHEBI:58503"/>
        <dbReference type="ChEBI" id="CHEBI:58537"/>
        <dbReference type="EC" id="2.5.1.17"/>
    </reaction>
</comment>
<dbReference type="STRING" id="69895.SAMN05192551_103178"/>
<keyword evidence="7 14" id="KW-0547">Nucleotide-binding</keyword>
<evidence type="ECO:0000313" key="17">
    <source>
        <dbReference type="Proteomes" id="UP000199287"/>
    </source>
</evidence>